<dbReference type="STRING" id="1423783.FC50_GL001551"/>
<name>A0A0R1TVN6_9LACO</name>
<comment type="caution">
    <text evidence="1">The sequence shown here is derived from an EMBL/GenBank/DDBJ whole genome shotgun (WGS) entry which is preliminary data.</text>
</comment>
<dbReference type="Proteomes" id="UP000051922">
    <property type="component" value="Unassembled WGS sequence"/>
</dbReference>
<evidence type="ECO:0000313" key="2">
    <source>
        <dbReference type="Proteomes" id="UP000051922"/>
    </source>
</evidence>
<protein>
    <submittedName>
        <fullName evidence="1">Uncharacterized protein</fullName>
    </submittedName>
</protein>
<accession>A0A0R1TVN6</accession>
<proteinExistence type="predicted"/>
<evidence type="ECO:0000313" key="1">
    <source>
        <dbReference type="EMBL" id="KRL85392.1"/>
    </source>
</evidence>
<dbReference type="PATRIC" id="fig|1423783.4.peg.1593"/>
<keyword evidence="2" id="KW-1185">Reference proteome</keyword>
<organism evidence="1 2">
    <name type="scientific">Lacticaseibacillus pantheris DSM 15945 = JCM 12539 = NBRC 106106</name>
    <dbReference type="NCBI Taxonomy" id="1423783"/>
    <lineage>
        <taxon>Bacteria</taxon>
        <taxon>Bacillati</taxon>
        <taxon>Bacillota</taxon>
        <taxon>Bacilli</taxon>
        <taxon>Lactobacillales</taxon>
        <taxon>Lactobacillaceae</taxon>
        <taxon>Lacticaseibacillus</taxon>
    </lineage>
</organism>
<dbReference type="AlphaFoldDB" id="A0A0R1TVN6"/>
<dbReference type="EMBL" id="AZFJ01000052">
    <property type="protein sequence ID" value="KRL85392.1"/>
    <property type="molecule type" value="Genomic_DNA"/>
</dbReference>
<reference evidence="1 2" key="1">
    <citation type="journal article" date="2015" name="Genome Announc.">
        <title>Expanding the biotechnology potential of lactobacilli through comparative genomics of 213 strains and associated genera.</title>
        <authorList>
            <person name="Sun Z."/>
            <person name="Harris H.M."/>
            <person name="McCann A."/>
            <person name="Guo C."/>
            <person name="Argimon S."/>
            <person name="Zhang W."/>
            <person name="Yang X."/>
            <person name="Jeffery I.B."/>
            <person name="Cooney J.C."/>
            <person name="Kagawa T.F."/>
            <person name="Liu W."/>
            <person name="Song Y."/>
            <person name="Salvetti E."/>
            <person name="Wrobel A."/>
            <person name="Rasinkangas P."/>
            <person name="Parkhill J."/>
            <person name="Rea M.C."/>
            <person name="O'Sullivan O."/>
            <person name="Ritari J."/>
            <person name="Douillard F.P."/>
            <person name="Paul Ross R."/>
            <person name="Yang R."/>
            <person name="Briner A.E."/>
            <person name="Felis G.E."/>
            <person name="de Vos W.M."/>
            <person name="Barrangou R."/>
            <person name="Klaenhammer T.R."/>
            <person name="Caufield P.W."/>
            <person name="Cui Y."/>
            <person name="Zhang H."/>
            <person name="O'Toole P.W."/>
        </authorList>
    </citation>
    <scope>NUCLEOTIDE SEQUENCE [LARGE SCALE GENOMIC DNA]</scope>
    <source>
        <strain evidence="1 2">DSM 15945</strain>
    </source>
</reference>
<sequence>MSVTACGTQRGLPAAKSGDYARVYNRAGRMIRTVKSQRDVNFLSKVAGDAPSVRRVQGKNVNHWRYRYVLYDVKAHQHVTMWVYQKKNQVRMRIPVVGEGVWRINTGNRQRLNKPQALQ</sequence>
<gene>
    <name evidence="1" type="ORF">FC50_GL001551</name>
</gene>